<dbReference type="SUPFAM" id="SSF53474">
    <property type="entry name" value="alpha/beta-Hydrolases"/>
    <property type="match status" value="1"/>
</dbReference>
<feature type="domain" description="Peptidase S9 prolyl oligopeptidase catalytic" evidence="1">
    <location>
        <begin position="542"/>
        <end position="737"/>
    </location>
</feature>
<dbReference type="InterPro" id="IPR002469">
    <property type="entry name" value="Peptidase_S9B_N"/>
</dbReference>
<dbReference type="Pfam" id="PF00326">
    <property type="entry name" value="Peptidase_S9"/>
    <property type="match status" value="1"/>
</dbReference>
<dbReference type="GO" id="GO:0004177">
    <property type="term" value="F:aminopeptidase activity"/>
    <property type="evidence" value="ECO:0007669"/>
    <property type="project" value="UniProtKB-KW"/>
</dbReference>
<dbReference type="Gene3D" id="2.120.10.30">
    <property type="entry name" value="TolB, C-terminal domain"/>
    <property type="match status" value="1"/>
</dbReference>
<dbReference type="EMBL" id="FOFV01000033">
    <property type="protein sequence ID" value="SES44489.1"/>
    <property type="molecule type" value="Genomic_DNA"/>
</dbReference>
<dbReference type="GO" id="GO:0008239">
    <property type="term" value="F:dipeptidyl-peptidase activity"/>
    <property type="evidence" value="ECO:0007669"/>
    <property type="project" value="TreeGrafter"/>
</dbReference>
<dbReference type="GO" id="GO:0006508">
    <property type="term" value="P:proteolysis"/>
    <property type="evidence" value="ECO:0007669"/>
    <property type="project" value="InterPro"/>
</dbReference>
<dbReference type="Pfam" id="PF07676">
    <property type="entry name" value="PD40"/>
    <property type="match status" value="1"/>
</dbReference>
<protein>
    <submittedName>
        <fullName evidence="3">Dipeptidyl aminopeptidase/acylaminoacyl peptidase</fullName>
    </submittedName>
</protein>
<dbReference type="InterPro" id="IPR011042">
    <property type="entry name" value="6-blade_b-propeller_TolB-like"/>
</dbReference>
<evidence type="ECO:0000259" key="2">
    <source>
        <dbReference type="Pfam" id="PF00930"/>
    </source>
</evidence>
<dbReference type="InterPro" id="IPR029058">
    <property type="entry name" value="AB_hydrolase_fold"/>
</dbReference>
<dbReference type="InterPro" id="IPR050278">
    <property type="entry name" value="Serine_Prot_S9B/DPPIV"/>
</dbReference>
<dbReference type="STRING" id="65499.SAMN04488000_13346"/>
<dbReference type="OrthoDB" id="9812921at2"/>
<accession>A0A1H9XEL3</accession>
<dbReference type="Gene3D" id="2.140.10.30">
    <property type="entry name" value="Dipeptidylpeptidase IV, N-terminal domain"/>
    <property type="match status" value="1"/>
</dbReference>
<dbReference type="Proteomes" id="UP000199503">
    <property type="component" value="Unassembled WGS sequence"/>
</dbReference>
<dbReference type="PANTHER" id="PTHR11731">
    <property type="entry name" value="PROTEASE FAMILY S9B,C DIPEPTIDYL-PEPTIDASE IV-RELATED"/>
    <property type="match status" value="1"/>
</dbReference>
<evidence type="ECO:0000259" key="1">
    <source>
        <dbReference type="Pfam" id="PF00326"/>
    </source>
</evidence>
<feature type="domain" description="Dipeptidylpeptidase IV N-terminal" evidence="2">
    <location>
        <begin position="158"/>
        <end position="457"/>
    </location>
</feature>
<evidence type="ECO:0000313" key="3">
    <source>
        <dbReference type="EMBL" id="SES44489.1"/>
    </source>
</evidence>
<evidence type="ECO:0000313" key="4">
    <source>
        <dbReference type="Proteomes" id="UP000199503"/>
    </source>
</evidence>
<dbReference type="PANTHER" id="PTHR11731:SF193">
    <property type="entry name" value="DIPEPTIDYL PEPTIDASE 9"/>
    <property type="match status" value="1"/>
</dbReference>
<keyword evidence="3" id="KW-0031">Aminopeptidase</keyword>
<dbReference type="GO" id="GO:0008236">
    <property type="term" value="F:serine-type peptidase activity"/>
    <property type="evidence" value="ECO:0007669"/>
    <property type="project" value="InterPro"/>
</dbReference>
<organism evidence="3 4">
    <name type="scientific">Lentzea albida</name>
    <dbReference type="NCBI Taxonomy" id="65499"/>
    <lineage>
        <taxon>Bacteria</taxon>
        <taxon>Bacillati</taxon>
        <taxon>Actinomycetota</taxon>
        <taxon>Actinomycetes</taxon>
        <taxon>Pseudonocardiales</taxon>
        <taxon>Pseudonocardiaceae</taxon>
        <taxon>Lentzea</taxon>
    </lineage>
</organism>
<dbReference type="SUPFAM" id="SSF82171">
    <property type="entry name" value="DPP6 N-terminal domain-like"/>
    <property type="match status" value="1"/>
</dbReference>
<keyword evidence="3" id="KW-0378">Hydrolase</keyword>
<dbReference type="InterPro" id="IPR011659">
    <property type="entry name" value="WD40"/>
</dbReference>
<reference evidence="4" key="1">
    <citation type="submission" date="2016-10" db="EMBL/GenBank/DDBJ databases">
        <authorList>
            <person name="Varghese N."/>
            <person name="Submissions S."/>
        </authorList>
    </citation>
    <scope>NUCLEOTIDE SEQUENCE [LARGE SCALE GENOMIC DNA]</scope>
    <source>
        <strain evidence="4">DSM 44437</strain>
    </source>
</reference>
<keyword evidence="3" id="KW-0645">Protease</keyword>
<gene>
    <name evidence="3" type="ORF">SAMN04488000_13346</name>
</gene>
<sequence>MSTGHAGFDRFIGGLDGLVTGGTILPAWSPDGRSLAFLDGTAEERTGRLVDLETGESTPLVADVQALREEVRKATGRSPAGRGLPFDHIAFTGPRTLLGVVGPDRVTLDLDTGDVREVPEERAVDVHTGFADSVRRTPREFLRTLPMVDPMKVRELVSPGGDLFVSTEGGNVVLRSAADGRSVPLTSDGTPEHEYRFDLVDPSMAMLGLAFPVCNWSPDGSRLAVHRVDNRGVYQNPQVHQLKREAEVVFRYDPLAGGKLERTTLHVLDVHGGAPVELDLGDTTDTYPVHAAWLPDGTALVVFVLSRDCRRAEVLLADARTGATRSLFVEEGETFLRIHHDVYFGKKIGLFLTPDGTRLLWLSERSGWKHLYQYDLDGDLVGQLTDGNWPVDYVCRIDGEHVYFTAHLDQARPYDLHLARVPLAGGEVEHLTEHAGKHSAMFSPDGAVFVDTWSTPAEAPRSVLRRNDGALLCELSTADVSRLEWTPPREFTATAADGRTELWGTMFFPADFDETRTYPLIEYVYGGPQIAVVPRAFHDVFTPRAQALAQLGFVTFVVDGRGTPERSKAFHDVVHRDWAGALVPDHATVVEQLKARHSFLSDAPVGVIGHSWGGYSAFRLAAERPDVYSAAVSSASGFDPYSSVLYECYLGFPQTDADAYRDAAVYPLAERMSAEFMLLCGTIDHSTWSNNVTMSEALIRARKQHEFVVLPGQPHSYDAAHNSYYWRKVSDFFRTHLVKTSQ</sequence>
<dbReference type="RefSeq" id="WP_089927964.1">
    <property type="nucleotide sequence ID" value="NZ_FOFV01000033.1"/>
</dbReference>
<dbReference type="Gene3D" id="3.40.50.1820">
    <property type="entry name" value="alpha/beta hydrolase"/>
    <property type="match status" value="1"/>
</dbReference>
<dbReference type="AlphaFoldDB" id="A0A1H9XEL3"/>
<name>A0A1H9XEL3_9PSEU</name>
<proteinExistence type="predicted"/>
<keyword evidence="4" id="KW-1185">Reference proteome</keyword>
<dbReference type="InterPro" id="IPR001375">
    <property type="entry name" value="Peptidase_S9_cat"/>
</dbReference>
<dbReference type="Pfam" id="PF00930">
    <property type="entry name" value="DPPIV_N"/>
    <property type="match status" value="1"/>
</dbReference>